<reference evidence="2 4" key="2">
    <citation type="submission" date="2018-06" db="EMBL/GenBank/DDBJ databases">
        <authorList>
            <consortium name="Pathogen Informatics"/>
            <person name="Doyle S."/>
        </authorList>
    </citation>
    <scope>NUCLEOTIDE SEQUENCE [LARGE SCALE GENOMIC DNA]</scope>
    <source>
        <strain evidence="2 4">NCTC12120</strain>
    </source>
</reference>
<evidence type="ECO:0000313" key="1">
    <source>
        <dbReference type="EMBL" id="ATF91358.1"/>
    </source>
</evidence>
<name>A0A291DUV6_9ENTR</name>
<protein>
    <submittedName>
        <fullName evidence="1">Uncharacterized protein</fullName>
    </submittedName>
</protein>
<evidence type="ECO:0000313" key="3">
    <source>
        <dbReference type="Proteomes" id="UP000217979"/>
    </source>
</evidence>
<gene>
    <name evidence="1" type="ORF">CO704_04300</name>
    <name evidence="2" type="ORF">NCTC12120_04603</name>
</gene>
<dbReference type="AlphaFoldDB" id="A0A291DUV6"/>
<organism evidence="1 3">
    <name type="scientific">Cedecea neteri</name>
    <dbReference type="NCBI Taxonomy" id="158822"/>
    <lineage>
        <taxon>Bacteria</taxon>
        <taxon>Pseudomonadati</taxon>
        <taxon>Pseudomonadota</taxon>
        <taxon>Gammaproteobacteria</taxon>
        <taxon>Enterobacterales</taxon>
        <taxon>Enterobacteriaceae</taxon>
        <taxon>Cedecea</taxon>
    </lineage>
</organism>
<dbReference type="Proteomes" id="UP000217979">
    <property type="component" value="Chromosome"/>
</dbReference>
<proteinExistence type="predicted"/>
<reference evidence="1 3" key="1">
    <citation type="submission" date="2017-09" db="EMBL/GenBank/DDBJ databases">
        <title>FDA dAtabase for Regulatory Grade micrObial Sequences (FDA-ARGOS): Supporting development and validation of Infectious Disease Dx tests.</title>
        <authorList>
            <person name="Minogue T."/>
            <person name="Wolcott M."/>
            <person name="Wasieloski L."/>
            <person name="Aguilar W."/>
            <person name="Moore D."/>
            <person name="Tallon L."/>
            <person name="Sadzewicz L."/>
            <person name="Ott S."/>
            <person name="Zhao X."/>
            <person name="Nagaraj S."/>
            <person name="Vavikolanu K."/>
            <person name="Aluvathingal J."/>
            <person name="Nadendla S."/>
            <person name="Sichtig H."/>
        </authorList>
    </citation>
    <scope>NUCLEOTIDE SEQUENCE [LARGE SCALE GENOMIC DNA]</scope>
    <source>
        <strain evidence="1 3">FDAARGOS_392</strain>
    </source>
</reference>
<dbReference type="EMBL" id="UAVU01000008">
    <property type="protein sequence ID" value="SQC91444.1"/>
    <property type="molecule type" value="Genomic_DNA"/>
</dbReference>
<dbReference type="Proteomes" id="UP000251197">
    <property type="component" value="Unassembled WGS sequence"/>
</dbReference>
<evidence type="ECO:0000313" key="2">
    <source>
        <dbReference type="EMBL" id="SQC91444.1"/>
    </source>
</evidence>
<dbReference type="EMBL" id="CP023525">
    <property type="protein sequence ID" value="ATF91358.1"/>
    <property type="molecule type" value="Genomic_DNA"/>
</dbReference>
<evidence type="ECO:0000313" key="4">
    <source>
        <dbReference type="Proteomes" id="UP000251197"/>
    </source>
</evidence>
<sequence>MEFKHNVKNNDMSKLEKKEIKNKLEDLINTIDINNAIYIYTDRKVNNARRLAAGIGKILLLRKTAHDDVFFDIKKAILLPVIELISYRMDTVLDNHGVNTSFPHICWIPICYLNNKAVMIPVIRKRDVSLMTKPEGEVVIINPFNN</sequence>
<accession>A0A291DUV6</accession>